<keyword evidence="2" id="KW-1185">Reference proteome</keyword>
<accession>A0A949JCB8</accession>
<reference evidence="1" key="1">
    <citation type="submission" date="2021-06" db="EMBL/GenBank/DDBJ databases">
        <title>Sequencing of actinobacteria type strains.</title>
        <authorList>
            <person name="Nguyen G.-S."/>
            <person name="Wentzel A."/>
        </authorList>
    </citation>
    <scope>NUCLEOTIDE SEQUENCE</scope>
    <source>
        <strain evidence="1">P38-E01</strain>
    </source>
</reference>
<dbReference type="AlphaFoldDB" id="A0A949JCB8"/>
<evidence type="ECO:0000313" key="1">
    <source>
        <dbReference type="EMBL" id="MBU7596398.1"/>
    </source>
</evidence>
<evidence type="ECO:0000313" key="2">
    <source>
        <dbReference type="Proteomes" id="UP000694501"/>
    </source>
</evidence>
<dbReference type="Proteomes" id="UP000694501">
    <property type="component" value="Unassembled WGS sequence"/>
</dbReference>
<dbReference type="RefSeq" id="WP_211039833.1">
    <property type="nucleotide sequence ID" value="NZ_JAELVF020000001.1"/>
</dbReference>
<sequence length="155" mass="15935">MADRAAPAGPAREQARQAWAAARQVLGAELGRGAAQAVALVATNSALATLLASGEITERLRQTLPVLLLLAGAGLVGAVLRAVSTPATGRLQPKVERVASERFLGHAARVELTAIESDDFHRLLASAQYGAGSARRMVATSTQVIGAMLSLLASC</sequence>
<proteinExistence type="predicted"/>
<gene>
    <name evidence="1" type="ORF">JGS22_001765</name>
</gene>
<name>A0A949JCB8_9ACTN</name>
<organism evidence="1 2">
    <name type="scientific">Streptomyces tardus</name>
    <dbReference type="NCBI Taxonomy" id="2780544"/>
    <lineage>
        <taxon>Bacteria</taxon>
        <taxon>Bacillati</taxon>
        <taxon>Actinomycetota</taxon>
        <taxon>Actinomycetes</taxon>
        <taxon>Kitasatosporales</taxon>
        <taxon>Streptomycetaceae</taxon>
        <taxon>Streptomyces</taxon>
    </lineage>
</organism>
<dbReference type="EMBL" id="JAELVF020000001">
    <property type="protein sequence ID" value="MBU7596398.1"/>
    <property type="molecule type" value="Genomic_DNA"/>
</dbReference>
<protein>
    <submittedName>
        <fullName evidence="1">Uncharacterized protein</fullName>
    </submittedName>
</protein>
<comment type="caution">
    <text evidence="1">The sequence shown here is derived from an EMBL/GenBank/DDBJ whole genome shotgun (WGS) entry which is preliminary data.</text>
</comment>